<dbReference type="InterPro" id="IPR050847">
    <property type="entry name" value="SASP_DNA-binding"/>
</dbReference>
<dbReference type="GO" id="GO:0003690">
    <property type="term" value="F:double-stranded DNA binding"/>
    <property type="evidence" value="ECO:0007669"/>
    <property type="project" value="InterPro"/>
</dbReference>
<protein>
    <submittedName>
        <fullName evidence="3">Small, acid-soluble spore protein, alpha/beta type</fullName>
    </submittedName>
</protein>
<evidence type="ECO:0000256" key="1">
    <source>
        <dbReference type="ARBA" id="ARBA00003863"/>
    </source>
</evidence>
<comment type="function">
    <text evidence="1">SASP are bound to spore DNA. They are double-stranded DNA-binding proteins that cause DNA to change to an a-like conformation. They protect the DNA backbone from chemical and enzymatic cleavage and are thus involved in dormant spore's high resistance to UV light.</text>
</comment>
<dbReference type="PATRIC" id="fig|1345695.10.peg.3909"/>
<dbReference type="Gene3D" id="6.10.10.80">
    <property type="entry name" value="Small, acid-soluble spore protein, alpha/beta type-like"/>
    <property type="match status" value="1"/>
</dbReference>
<dbReference type="PANTHER" id="PTHR36107:SF1">
    <property type="entry name" value="SMALL, ACID-SOLUBLE SPORE PROTEIN A"/>
    <property type="match status" value="1"/>
</dbReference>
<organism evidence="3 4">
    <name type="scientific">Clostridium saccharobutylicum DSM 13864</name>
    <dbReference type="NCBI Taxonomy" id="1345695"/>
    <lineage>
        <taxon>Bacteria</taxon>
        <taxon>Bacillati</taxon>
        <taxon>Bacillota</taxon>
        <taxon>Clostridia</taxon>
        <taxon>Eubacteriales</taxon>
        <taxon>Clostridiaceae</taxon>
        <taxon>Clostridium</taxon>
    </lineage>
</organism>
<gene>
    <name evidence="3" type="ORF">CLSA_c17740</name>
</gene>
<dbReference type="eggNOG" id="ENOG5032VF7">
    <property type="taxonomic scope" value="Bacteria"/>
</dbReference>
<keyword evidence="4" id="KW-1185">Reference proteome</keyword>
<dbReference type="OrthoDB" id="1683773at2"/>
<dbReference type="InterPro" id="IPR001448">
    <property type="entry name" value="SASP_alpha/beta-type"/>
</dbReference>
<dbReference type="GO" id="GO:0030435">
    <property type="term" value="P:sporulation resulting in formation of a cellular spore"/>
    <property type="evidence" value="ECO:0007669"/>
    <property type="project" value="UniProtKB-KW"/>
</dbReference>
<evidence type="ECO:0000313" key="4">
    <source>
        <dbReference type="Proteomes" id="UP000017118"/>
    </source>
</evidence>
<evidence type="ECO:0000313" key="3">
    <source>
        <dbReference type="EMBL" id="AGX42768.1"/>
    </source>
</evidence>
<name>U5MQG6_CLOSA</name>
<dbReference type="RefSeq" id="WP_022745450.1">
    <property type="nucleotide sequence ID" value="NC_022571.1"/>
</dbReference>
<dbReference type="EMBL" id="CP006721">
    <property type="protein sequence ID" value="AGX42768.1"/>
    <property type="molecule type" value="Genomic_DNA"/>
</dbReference>
<sequence length="68" mass="7756">MTRRPLVPEAKKGLDKLKNEFENEFGIEINDSYKRNKTSRLNGHIGGSIGGLMTKKMIESYEKSLIDK</sequence>
<dbReference type="Pfam" id="PF00269">
    <property type="entry name" value="SASP"/>
    <property type="match status" value="1"/>
</dbReference>
<dbReference type="HOGENOM" id="CLU_169738_2_2_9"/>
<dbReference type="GO" id="GO:0006265">
    <property type="term" value="P:DNA topological change"/>
    <property type="evidence" value="ECO:0007669"/>
    <property type="project" value="InterPro"/>
</dbReference>
<reference evidence="3 4" key="1">
    <citation type="journal article" date="2013" name="Genome Announc.">
        <title>Complete Genome Sequence of the Solvent Producer Clostridium saccharobutylicum NCP262 (DSM 13864).</title>
        <authorList>
            <person name="Poehlein A."/>
            <person name="Hartwich K."/>
            <person name="Krabben P."/>
            <person name="Ehrenreich A."/>
            <person name="Liebl W."/>
            <person name="Durre P."/>
            <person name="Gottschalk G."/>
            <person name="Daniel R."/>
        </authorList>
    </citation>
    <scope>NUCLEOTIDE SEQUENCE [LARGE SCALE GENOMIC DNA]</scope>
    <source>
        <strain evidence="3">DSM 13864</strain>
    </source>
</reference>
<dbReference type="KEGG" id="csb:CLSA_c17740"/>
<evidence type="ECO:0000256" key="2">
    <source>
        <dbReference type="ARBA" id="ARBA00022969"/>
    </source>
</evidence>
<dbReference type="InterPro" id="IPR038300">
    <property type="entry name" value="SASP_sf_alpha/beta"/>
</dbReference>
<proteinExistence type="predicted"/>
<dbReference type="Proteomes" id="UP000017118">
    <property type="component" value="Chromosome"/>
</dbReference>
<accession>U5MQG6</accession>
<dbReference type="AlphaFoldDB" id="U5MQG6"/>
<dbReference type="PANTHER" id="PTHR36107">
    <property type="entry name" value="SMALL, ACID-SOLUBLE SPORE PROTEIN A"/>
    <property type="match status" value="1"/>
</dbReference>
<keyword evidence="2" id="KW-0749">Sporulation</keyword>
<dbReference type="GeneID" id="55474259"/>